<dbReference type="Gene3D" id="3.10.20.90">
    <property type="entry name" value="Phosphatidylinositol 3-kinase Catalytic Subunit, Chain A, domain 1"/>
    <property type="match status" value="2"/>
</dbReference>
<dbReference type="PRINTS" id="PR00348">
    <property type="entry name" value="UBIQUITIN"/>
</dbReference>
<dbReference type="EMBL" id="JANTQA010000057">
    <property type="protein sequence ID" value="KAJ3429770.1"/>
    <property type="molecule type" value="Genomic_DNA"/>
</dbReference>
<dbReference type="PROSITE" id="PS50053">
    <property type="entry name" value="UBIQUITIN_2"/>
    <property type="match status" value="2"/>
</dbReference>
<comment type="caution">
    <text evidence="3">The sequence shown here is derived from an EMBL/GenBank/DDBJ whole genome shotgun (WGS) entry which is preliminary data.</text>
</comment>
<feature type="domain" description="BTB" evidence="2">
    <location>
        <begin position="391"/>
        <end position="474"/>
    </location>
</feature>
<organism evidence="3 4">
    <name type="scientific">Anaeramoeba flamelloides</name>
    <dbReference type="NCBI Taxonomy" id="1746091"/>
    <lineage>
        <taxon>Eukaryota</taxon>
        <taxon>Metamonada</taxon>
        <taxon>Anaeramoebidae</taxon>
        <taxon>Anaeramoeba</taxon>
    </lineage>
</organism>
<dbReference type="SMART" id="SM00213">
    <property type="entry name" value="UBQ"/>
    <property type="match status" value="2"/>
</dbReference>
<dbReference type="InterPro" id="IPR019956">
    <property type="entry name" value="Ubiquitin_dom"/>
</dbReference>
<reference evidence="3" key="1">
    <citation type="submission" date="2022-08" db="EMBL/GenBank/DDBJ databases">
        <title>Novel sulphate-reducing endosymbionts in the free-living metamonad Anaeramoeba.</title>
        <authorList>
            <person name="Jerlstrom-Hultqvist J."/>
            <person name="Cepicka I."/>
            <person name="Gallot-Lavallee L."/>
            <person name="Salas-Leiva D."/>
            <person name="Curtis B.A."/>
            <person name="Zahonova K."/>
            <person name="Pipaliya S."/>
            <person name="Dacks J."/>
            <person name="Roger A.J."/>
        </authorList>
    </citation>
    <scope>NUCLEOTIDE SEQUENCE</scope>
    <source>
        <strain evidence="3">Busselton2</strain>
    </source>
</reference>
<dbReference type="SUPFAM" id="SSF54695">
    <property type="entry name" value="POZ domain"/>
    <property type="match status" value="1"/>
</dbReference>
<dbReference type="Proteomes" id="UP001146793">
    <property type="component" value="Unassembled WGS sequence"/>
</dbReference>
<dbReference type="Gene3D" id="3.30.710.10">
    <property type="entry name" value="Potassium Channel Kv1.1, Chain A"/>
    <property type="match status" value="1"/>
</dbReference>
<evidence type="ECO:0000259" key="2">
    <source>
        <dbReference type="PROSITE" id="PS50097"/>
    </source>
</evidence>
<proteinExistence type="predicted"/>
<name>A0AAV7YLE6_9EUKA</name>
<dbReference type="SMART" id="SM00225">
    <property type="entry name" value="BTB"/>
    <property type="match status" value="1"/>
</dbReference>
<dbReference type="CDD" id="cd17039">
    <property type="entry name" value="Ubl_ubiquitin_like"/>
    <property type="match status" value="2"/>
</dbReference>
<feature type="domain" description="Ubiquitin-like" evidence="1">
    <location>
        <begin position="200"/>
        <end position="267"/>
    </location>
</feature>
<dbReference type="SUPFAM" id="SSF54236">
    <property type="entry name" value="Ubiquitin-like"/>
    <property type="match status" value="2"/>
</dbReference>
<feature type="domain" description="Ubiquitin-like" evidence="1">
    <location>
        <begin position="114"/>
        <end position="183"/>
    </location>
</feature>
<evidence type="ECO:0000313" key="4">
    <source>
        <dbReference type="Proteomes" id="UP001146793"/>
    </source>
</evidence>
<evidence type="ECO:0000313" key="3">
    <source>
        <dbReference type="EMBL" id="KAJ3429770.1"/>
    </source>
</evidence>
<dbReference type="PROSITE" id="PS50097">
    <property type="entry name" value="BTB"/>
    <property type="match status" value="1"/>
</dbReference>
<accession>A0AAV7YLE6</accession>
<dbReference type="InterPro" id="IPR000626">
    <property type="entry name" value="Ubiquitin-like_dom"/>
</dbReference>
<dbReference type="InterPro" id="IPR011333">
    <property type="entry name" value="SKP1/BTB/POZ_sf"/>
</dbReference>
<dbReference type="InterPro" id="IPR029071">
    <property type="entry name" value="Ubiquitin-like_domsf"/>
</dbReference>
<gene>
    <name evidence="3" type="ORF">M0812_25130</name>
</gene>
<dbReference type="InterPro" id="IPR000210">
    <property type="entry name" value="BTB/POZ_dom"/>
</dbReference>
<dbReference type="PANTHER" id="PTHR10666">
    <property type="entry name" value="UBIQUITIN"/>
    <property type="match status" value="1"/>
</dbReference>
<dbReference type="Pfam" id="PF00651">
    <property type="entry name" value="BTB"/>
    <property type="match status" value="1"/>
</dbReference>
<dbReference type="Pfam" id="PF00240">
    <property type="entry name" value="ubiquitin"/>
    <property type="match status" value="2"/>
</dbReference>
<protein>
    <submittedName>
        <fullName evidence="3">Polyubiquitin 8-related</fullName>
    </submittedName>
</protein>
<sequence>MSQNEKNKFDGKIQQCPKCKFFNTIPETCFGFKECSCCFNIFCFCCCKSFSKKQQPFFKKEKNNEIETKTSLEKENENPPKIEAIKHYNLTHRGIDLKFKTKNLDQFKPPQNSFEISVRTLTQKVYPFQVKQYDTILELKQKIKNQIGLAVDQQRCVFAGKLLYDHYYINDYGIAIGSSIHLIWSNTYSERKLFMSKPFVLVSGLNKRILLLSFDPNNLISSLQQEIKKKTKIDFCDQILLFKGEKVSVNKTFKEHGFETNVTLYLLTLLQYEKTNTRFHYNNQFLKLLENGEKNPDHVYFSDLKILEKHVHSLLIKARTKKDPQQIKATLEKNFKNQEDINSFLQWVYGDKNLRNERVSQTMKLIGMESAPTKYTLLEDISNLWLDNDSKDFSIIIKNEKDSLDQEEEEEEEERVTVHKFVLVARSGLFREMFGNLNEKEKKINQIRDYSGRSCESLNILLKYLYTNSIKLTADNDPELILEELQDAKDYYQLGKKSTITLELEKIRMKYNLK</sequence>
<dbReference type="AlphaFoldDB" id="A0AAV7YLE6"/>
<dbReference type="InterPro" id="IPR050158">
    <property type="entry name" value="Ubiquitin_ubiquitin-like"/>
</dbReference>
<evidence type="ECO:0000259" key="1">
    <source>
        <dbReference type="PROSITE" id="PS50053"/>
    </source>
</evidence>
<dbReference type="CDD" id="cd18186">
    <property type="entry name" value="BTB_POZ_ZBTB_KLHL-like"/>
    <property type="match status" value="1"/>
</dbReference>